<evidence type="ECO:0000313" key="3">
    <source>
        <dbReference type="Proteomes" id="UP001501758"/>
    </source>
</evidence>
<keyword evidence="3" id="KW-1185">Reference proteome</keyword>
<dbReference type="RefSeq" id="WP_343911166.1">
    <property type="nucleotide sequence ID" value="NZ_BAAAGE010000001.1"/>
</dbReference>
<comment type="caution">
    <text evidence="2">The sequence shown here is derived from an EMBL/GenBank/DDBJ whole genome shotgun (WGS) entry which is preliminary data.</text>
</comment>
<evidence type="ECO:0000313" key="2">
    <source>
        <dbReference type="EMBL" id="GAA0715694.1"/>
    </source>
</evidence>
<accession>A0ABN1IJS4</accession>
<feature type="compositionally biased region" description="Polar residues" evidence="1">
    <location>
        <begin position="40"/>
        <end position="54"/>
    </location>
</feature>
<dbReference type="EMBL" id="BAAAGE010000001">
    <property type="protein sequence ID" value="GAA0715694.1"/>
    <property type="molecule type" value="Genomic_DNA"/>
</dbReference>
<proteinExistence type="predicted"/>
<evidence type="ECO:0000256" key="1">
    <source>
        <dbReference type="SAM" id="MobiDB-lite"/>
    </source>
</evidence>
<sequence length="177" mass="19119">MKNYALLFLFALICCKSESKSPNETTVSNNLANSENVSDIITTNNTNPRTYSIQGTSSAKKGESSKKNGGNFSQNLSIQWVSDTTIQYTLTYSSGACNKTVGGKATIVKANGEPFAISHNGKSVEVDKYKDTKQGFDIILQIDAKAKDKAAVNLISTTEDDSNENCIPESGVMLEQK</sequence>
<protein>
    <recommendedName>
        <fullName evidence="4">Lipoprotein</fullName>
    </recommendedName>
</protein>
<evidence type="ECO:0008006" key="4">
    <source>
        <dbReference type="Google" id="ProtNLM"/>
    </source>
</evidence>
<feature type="region of interest" description="Disordered" evidence="1">
    <location>
        <begin position="40"/>
        <end position="70"/>
    </location>
</feature>
<name>A0ABN1IJS4_9FLAO</name>
<dbReference type="Proteomes" id="UP001501758">
    <property type="component" value="Unassembled WGS sequence"/>
</dbReference>
<organism evidence="2 3">
    <name type="scientific">Aquimarina litoralis</name>
    <dbReference type="NCBI Taxonomy" id="584605"/>
    <lineage>
        <taxon>Bacteria</taxon>
        <taxon>Pseudomonadati</taxon>
        <taxon>Bacteroidota</taxon>
        <taxon>Flavobacteriia</taxon>
        <taxon>Flavobacteriales</taxon>
        <taxon>Flavobacteriaceae</taxon>
        <taxon>Aquimarina</taxon>
    </lineage>
</organism>
<gene>
    <name evidence="2" type="ORF">GCM10009430_10490</name>
</gene>
<reference evidence="2 3" key="1">
    <citation type="journal article" date="2019" name="Int. J. Syst. Evol. Microbiol.">
        <title>The Global Catalogue of Microorganisms (GCM) 10K type strain sequencing project: providing services to taxonomists for standard genome sequencing and annotation.</title>
        <authorList>
            <consortium name="The Broad Institute Genomics Platform"/>
            <consortium name="The Broad Institute Genome Sequencing Center for Infectious Disease"/>
            <person name="Wu L."/>
            <person name="Ma J."/>
        </authorList>
    </citation>
    <scope>NUCLEOTIDE SEQUENCE [LARGE SCALE GENOMIC DNA]</scope>
    <source>
        <strain evidence="2 3">JCM 15974</strain>
    </source>
</reference>